<dbReference type="InterPro" id="IPR043129">
    <property type="entry name" value="ATPase_NBD"/>
</dbReference>
<evidence type="ECO:0000256" key="7">
    <source>
        <dbReference type="ARBA" id="ARBA00048220"/>
    </source>
</evidence>
<comment type="catalytic activity">
    <reaction evidence="7">
        <text>C-terminal L-cysteinyl-[HypE protein] + carbamoyl phosphate + ATP + H2O = C-terminal S-carboxamide-L-cysteinyl-[HypE protein] + AMP + phosphate + diphosphate + H(+)</text>
        <dbReference type="Rhea" id="RHEA:55636"/>
        <dbReference type="Rhea" id="RHEA-COMP:14247"/>
        <dbReference type="Rhea" id="RHEA-COMP:14392"/>
        <dbReference type="ChEBI" id="CHEBI:15377"/>
        <dbReference type="ChEBI" id="CHEBI:15378"/>
        <dbReference type="ChEBI" id="CHEBI:30616"/>
        <dbReference type="ChEBI" id="CHEBI:33019"/>
        <dbReference type="ChEBI" id="CHEBI:43474"/>
        <dbReference type="ChEBI" id="CHEBI:58228"/>
        <dbReference type="ChEBI" id="CHEBI:76913"/>
        <dbReference type="ChEBI" id="CHEBI:139126"/>
        <dbReference type="ChEBI" id="CHEBI:456215"/>
    </reaction>
</comment>
<evidence type="ECO:0000256" key="4">
    <source>
        <dbReference type="ARBA" id="ARBA00022723"/>
    </source>
</evidence>
<comment type="similarity">
    <text evidence="2 8">Belongs to the carbamoyltransferase HypF family.</text>
</comment>
<dbReference type="PROSITE" id="PS51160">
    <property type="entry name" value="ACYLPHOSPHATASE_3"/>
    <property type="match status" value="1"/>
</dbReference>
<evidence type="ECO:0000313" key="12">
    <source>
        <dbReference type="EMBL" id="AEA46184.1"/>
    </source>
</evidence>
<feature type="domain" description="YrdC-like" evidence="11">
    <location>
        <begin position="194"/>
        <end position="374"/>
    </location>
</feature>
<dbReference type="GO" id="GO:0016874">
    <property type="term" value="F:ligase activity"/>
    <property type="evidence" value="ECO:0007669"/>
    <property type="project" value="UniProtKB-UniRule"/>
</dbReference>
<evidence type="ECO:0000256" key="6">
    <source>
        <dbReference type="ARBA" id="ARBA00022833"/>
    </source>
</evidence>
<dbReference type="PANTHER" id="PTHR42959">
    <property type="entry name" value="CARBAMOYLTRANSFERASE"/>
    <property type="match status" value="1"/>
</dbReference>
<dbReference type="SUPFAM" id="SSF54975">
    <property type="entry name" value="Acylphosphatase/BLUF domain-like"/>
    <property type="match status" value="1"/>
</dbReference>
<reference evidence="12 13" key="1">
    <citation type="submission" date="2011-03" db="EMBL/GenBank/DDBJ databases">
        <title>The complete genome of Archaeoglobus veneficus SNP6.</title>
        <authorList>
            <consortium name="US DOE Joint Genome Institute (JGI-PGF)"/>
            <person name="Lucas S."/>
            <person name="Copeland A."/>
            <person name="Lapidus A."/>
            <person name="Bruce D."/>
            <person name="Goodwin L."/>
            <person name="Pitluck S."/>
            <person name="Kyrpides N."/>
            <person name="Mavromatis K."/>
            <person name="Pagani I."/>
            <person name="Ivanova N."/>
            <person name="Mikhailova N."/>
            <person name="Lu M."/>
            <person name="Detter J.C."/>
            <person name="Tapia R."/>
            <person name="Han C."/>
            <person name="Land M."/>
            <person name="Hauser L."/>
            <person name="Markowitz V."/>
            <person name="Cheng J.-F."/>
            <person name="Hugenholtz P."/>
            <person name="Woyke T."/>
            <person name="Wu D."/>
            <person name="Spring S."/>
            <person name="Brambilla E."/>
            <person name="Klenk H.-P."/>
            <person name="Eisen J.A."/>
        </authorList>
    </citation>
    <scope>NUCLEOTIDE SEQUENCE [LARGE SCALE GENOMIC DNA]</scope>
    <source>
        <strain>SNP6</strain>
    </source>
</reference>
<dbReference type="UniPathway" id="UPA00335"/>
<dbReference type="SUPFAM" id="SSF55821">
    <property type="entry name" value="YrdC/RibB"/>
    <property type="match status" value="1"/>
</dbReference>
<sequence length="768" mass="86256">MYRLTVKGIVQGVGFRPFVYRLAKSMGLKGYVKNTGDGTVEIIIDSRVDEFVERLRKEKPPIAVVESVRVEEVDLKPPEDFTIEKSGGSRKELSLPPPDVATCDACLNELFNPKDRRYLYSFISCTDCGPRFSVAVRLPYDRENTTFVDFPLCSECSKEYWDVEDRRYYAQSIACRQCGPDYELVLGNRIIRGLDGIIRAAELIDSGKIIAIKGLGGYHIACITDDEVVWNLRKILNRPQQPFAVMARDVEAVKRVAKLSSEEENEMLSYIRPITVLRKKDVNSFFAVAPDLDTIGIMLPYAPIHHILFRFLKADFIVLTSANMPGEPMFIDDGVFSLALDAVLRHNLVIANRVDDSVIKFVGNHRMIIRRSRGFVPKTFSLNVNINAIALGAELYNSIALLKDGKVVLSQYIGNTANFRTYNEFFKKAIDFFTSFLRMDRINAVICDAHPLYNTSRFAEKLAEDANSKLVRVQHHFAHGMSVMAERGIDRAVAIAVDGVGYGFDGTTWGGEVLLIDFENRRFERVGRLETLELLGGDLAVRFPLRVLFSAVYTEKGDYNILEPYSRYLRSGENFELFAKQIDEGLALAKASSAGRYLDACSAMLELCFERTYEGEPAMKLEACVKEGEPYYEPIISSEREEAIYPSPCITEGFEAKTSEVEVLRVKPVICDALERYLEGETKSTIAYQVIDYLACGLAEIAARAARKAKADVVMSGGVAFNSYLTPLVEKYLSEKEIRLFVNEEVAAGDNGISFGQIYISKFLEELA</sequence>
<gene>
    <name evidence="12" type="ordered locus">Arcve_0143</name>
</gene>
<keyword evidence="4" id="KW-0479">Metal-binding</keyword>
<evidence type="ECO:0000256" key="2">
    <source>
        <dbReference type="ARBA" id="ARBA00008097"/>
    </source>
</evidence>
<keyword evidence="13" id="KW-1185">Reference proteome</keyword>
<keyword evidence="6" id="KW-0862">Zinc</keyword>
<dbReference type="Gene3D" id="3.30.420.360">
    <property type="match status" value="1"/>
</dbReference>
<dbReference type="Pfam" id="PF17788">
    <property type="entry name" value="HypF_C"/>
    <property type="match status" value="1"/>
</dbReference>
<dbReference type="HOGENOM" id="CLU_009164_0_0_2"/>
<evidence type="ECO:0000259" key="11">
    <source>
        <dbReference type="PROSITE" id="PS51163"/>
    </source>
</evidence>
<dbReference type="InterPro" id="IPR006070">
    <property type="entry name" value="Sua5-like_dom"/>
</dbReference>
<dbReference type="Proteomes" id="UP000008136">
    <property type="component" value="Chromosome"/>
</dbReference>
<dbReference type="GeneID" id="10393235"/>
<evidence type="ECO:0000256" key="9">
    <source>
        <dbReference type="PROSITE-ProRule" id="PRU00520"/>
    </source>
</evidence>
<dbReference type="GO" id="GO:0003998">
    <property type="term" value="F:acylphosphatase activity"/>
    <property type="evidence" value="ECO:0007669"/>
    <property type="project" value="UniProtKB-EC"/>
</dbReference>
<dbReference type="PIRSF" id="PIRSF006256">
    <property type="entry name" value="CMPcnvr_hdrg_mat"/>
    <property type="match status" value="1"/>
</dbReference>
<dbReference type="SUPFAM" id="SSF53067">
    <property type="entry name" value="Actin-like ATPase domain"/>
    <property type="match status" value="1"/>
</dbReference>
<dbReference type="InterPro" id="IPR017968">
    <property type="entry name" value="Acylphosphatase_CS"/>
</dbReference>
<dbReference type="PROSITE" id="PS00150">
    <property type="entry name" value="ACYLPHOSPHATASE_1"/>
    <property type="match status" value="1"/>
</dbReference>
<dbReference type="AlphaFoldDB" id="F2KN83"/>
<dbReference type="GO" id="GO:0051604">
    <property type="term" value="P:protein maturation"/>
    <property type="evidence" value="ECO:0007669"/>
    <property type="project" value="TreeGrafter"/>
</dbReference>
<evidence type="ECO:0000256" key="8">
    <source>
        <dbReference type="PIRNR" id="PIRNR006256"/>
    </source>
</evidence>
<organism evidence="12 13">
    <name type="scientific">Archaeoglobus veneficus (strain DSM 11195 / SNP6)</name>
    <dbReference type="NCBI Taxonomy" id="693661"/>
    <lineage>
        <taxon>Archaea</taxon>
        <taxon>Methanobacteriati</taxon>
        <taxon>Methanobacteriota</taxon>
        <taxon>Archaeoglobi</taxon>
        <taxon>Archaeoglobales</taxon>
        <taxon>Archaeoglobaceae</taxon>
        <taxon>Archaeoglobus</taxon>
    </lineage>
</organism>
<dbReference type="eggNOG" id="arCOG01187">
    <property type="taxonomic scope" value="Archaea"/>
</dbReference>
<dbReference type="GO" id="GO:0003725">
    <property type="term" value="F:double-stranded RNA binding"/>
    <property type="evidence" value="ECO:0007669"/>
    <property type="project" value="InterPro"/>
</dbReference>
<evidence type="ECO:0000256" key="1">
    <source>
        <dbReference type="ARBA" id="ARBA00004711"/>
    </source>
</evidence>
<evidence type="ECO:0000256" key="3">
    <source>
        <dbReference type="ARBA" id="ARBA00022598"/>
    </source>
</evidence>
<dbReference type="Gene3D" id="3.90.870.50">
    <property type="match status" value="1"/>
</dbReference>
<dbReference type="Pfam" id="PF22521">
    <property type="entry name" value="HypF_C_2"/>
    <property type="match status" value="1"/>
</dbReference>
<dbReference type="NCBIfam" id="TIGR00143">
    <property type="entry name" value="hypF"/>
    <property type="match status" value="1"/>
</dbReference>
<dbReference type="EMBL" id="CP002588">
    <property type="protein sequence ID" value="AEA46184.1"/>
    <property type="molecule type" value="Genomic_DNA"/>
</dbReference>
<protein>
    <recommendedName>
        <fullName evidence="8">Carbamoyltransferase</fullName>
        <ecNumber evidence="8">6.2.-.-</ecNumber>
    </recommendedName>
</protein>
<evidence type="ECO:0000313" key="13">
    <source>
        <dbReference type="Proteomes" id="UP000008136"/>
    </source>
</evidence>
<dbReference type="InterPro" id="IPR001792">
    <property type="entry name" value="Acylphosphatase-like_dom"/>
</dbReference>
<accession>F2KN83</accession>
<dbReference type="InterPro" id="IPR055128">
    <property type="entry name" value="HypF_C_2"/>
</dbReference>
<dbReference type="PANTHER" id="PTHR42959:SF1">
    <property type="entry name" value="CARBAMOYLTRANSFERASE HYPF"/>
    <property type="match status" value="1"/>
</dbReference>
<dbReference type="InterPro" id="IPR011125">
    <property type="entry name" value="Znf_HypF"/>
</dbReference>
<dbReference type="GO" id="GO:0008270">
    <property type="term" value="F:zinc ion binding"/>
    <property type="evidence" value="ECO:0007669"/>
    <property type="project" value="UniProtKB-KW"/>
</dbReference>
<feature type="active site" evidence="9">
    <location>
        <position position="16"/>
    </location>
</feature>
<keyword evidence="3" id="KW-0436">Ligase</keyword>
<evidence type="ECO:0000259" key="10">
    <source>
        <dbReference type="PROSITE" id="PS51160"/>
    </source>
</evidence>
<dbReference type="InterPro" id="IPR017945">
    <property type="entry name" value="DHBP_synth_RibB-like_a/b_dom"/>
</dbReference>
<dbReference type="GO" id="GO:0016743">
    <property type="term" value="F:carboxyl- or carbamoyltransferase activity"/>
    <property type="evidence" value="ECO:0007669"/>
    <property type="project" value="UniProtKB-UniRule"/>
</dbReference>
<dbReference type="InterPro" id="IPR004421">
    <property type="entry name" value="Carbamoyltransferase_HypF"/>
</dbReference>
<keyword evidence="5" id="KW-0863">Zinc-finger</keyword>
<dbReference type="Pfam" id="PF07503">
    <property type="entry name" value="zf-HYPF"/>
    <property type="match status" value="2"/>
</dbReference>
<dbReference type="Gene3D" id="3.30.420.40">
    <property type="match status" value="1"/>
</dbReference>
<dbReference type="PROSITE" id="PS51163">
    <property type="entry name" value="YRDC"/>
    <property type="match status" value="1"/>
</dbReference>
<dbReference type="EC" id="6.2.-.-" evidence="8"/>
<comment type="catalytic activity">
    <reaction evidence="9">
        <text>an acyl phosphate + H2O = a carboxylate + phosphate + H(+)</text>
        <dbReference type="Rhea" id="RHEA:14965"/>
        <dbReference type="ChEBI" id="CHEBI:15377"/>
        <dbReference type="ChEBI" id="CHEBI:15378"/>
        <dbReference type="ChEBI" id="CHEBI:29067"/>
        <dbReference type="ChEBI" id="CHEBI:43474"/>
        <dbReference type="ChEBI" id="CHEBI:59918"/>
        <dbReference type="EC" id="3.6.1.7"/>
    </reaction>
</comment>
<feature type="active site" evidence="9">
    <location>
        <position position="34"/>
    </location>
</feature>
<keyword evidence="9" id="KW-0378">Hydrolase</keyword>
<name>F2KN83_ARCVS</name>
<proteinExistence type="inferred from homology"/>
<dbReference type="Gene3D" id="3.30.110.120">
    <property type="match status" value="1"/>
</dbReference>
<dbReference type="InterPro" id="IPR041440">
    <property type="entry name" value="HypF_C"/>
</dbReference>
<dbReference type="OrthoDB" id="371970at2157"/>
<dbReference type="STRING" id="693661.Arcve_0143"/>
<dbReference type="Pfam" id="PF01300">
    <property type="entry name" value="Sua5_yciO_yrdC"/>
    <property type="match status" value="1"/>
</dbReference>
<evidence type="ECO:0000256" key="5">
    <source>
        <dbReference type="ARBA" id="ARBA00022771"/>
    </source>
</evidence>
<feature type="domain" description="Acylphosphatase-like" evidence="10">
    <location>
        <begin position="1"/>
        <end position="85"/>
    </location>
</feature>
<dbReference type="RefSeq" id="WP_013682860.1">
    <property type="nucleotide sequence ID" value="NC_015320.1"/>
</dbReference>
<dbReference type="Pfam" id="PF00708">
    <property type="entry name" value="Acylphosphatase"/>
    <property type="match status" value="1"/>
</dbReference>
<dbReference type="KEGG" id="ave:Arcve_0143"/>
<dbReference type="InterPro" id="IPR051060">
    <property type="entry name" value="Carbamoyltrans_HypF-like"/>
</dbReference>
<comment type="pathway">
    <text evidence="1">Protein modification; [NiFe] hydrogenase maturation.</text>
</comment>
<dbReference type="InterPro" id="IPR036046">
    <property type="entry name" value="Acylphosphatase-like_dom_sf"/>
</dbReference>